<dbReference type="EMBL" id="JAOYOD010000001">
    <property type="protein sequence ID" value="MCV9387034.1"/>
    <property type="molecule type" value="Genomic_DNA"/>
</dbReference>
<proteinExistence type="predicted"/>
<comment type="caution">
    <text evidence="1">The sequence shown here is derived from an EMBL/GenBank/DDBJ whole genome shotgun (WGS) entry which is preliminary data.</text>
</comment>
<sequence>MSSIVINPKNDQELQFIAELLQKLGVPSKILTEEEKEDLGLSLIMKDVDRADLVDENEILGKLAG</sequence>
<keyword evidence="2" id="KW-1185">Reference proteome</keyword>
<name>A0ABT3CU06_9BACT</name>
<protein>
    <submittedName>
        <fullName evidence="1">Uncharacterized protein</fullName>
    </submittedName>
</protein>
<reference evidence="1 2" key="1">
    <citation type="submission" date="2022-10" db="EMBL/GenBank/DDBJ databases">
        <title>Comparative genomics and taxonomic characterization of three novel marine species of genus Reichenbachiella exhibiting antioxidant and polysaccharide degradation activities.</title>
        <authorList>
            <person name="Muhammad N."/>
            <person name="Lee Y.-J."/>
            <person name="Ko J."/>
            <person name="Kim S.-G."/>
        </authorList>
    </citation>
    <scope>NUCLEOTIDE SEQUENCE [LARGE SCALE GENOMIC DNA]</scope>
    <source>
        <strain evidence="1 2">ABR2-5</strain>
    </source>
</reference>
<dbReference type="RefSeq" id="WP_264137861.1">
    <property type="nucleotide sequence ID" value="NZ_JAOYOD010000001.1"/>
</dbReference>
<evidence type="ECO:0000313" key="2">
    <source>
        <dbReference type="Proteomes" id="UP001300692"/>
    </source>
</evidence>
<accession>A0ABT3CU06</accession>
<organism evidence="1 2">
    <name type="scientific">Reichenbachiella ulvae</name>
    <dbReference type="NCBI Taxonomy" id="2980104"/>
    <lineage>
        <taxon>Bacteria</taxon>
        <taxon>Pseudomonadati</taxon>
        <taxon>Bacteroidota</taxon>
        <taxon>Cytophagia</taxon>
        <taxon>Cytophagales</taxon>
        <taxon>Reichenbachiellaceae</taxon>
        <taxon>Reichenbachiella</taxon>
    </lineage>
</organism>
<evidence type="ECO:0000313" key="1">
    <source>
        <dbReference type="EMBL" id="MCV9387034.1"/>
    </source>
</evidence>
<dbReference type="Proteomes" id="UP001300692">
    <property type="component" value="Unassembled WGS sequence"/>
</dbReference>
<gene>
    <name evidence="1" type="ORF">N7U62_10190</name>
</gene>